<dbReference type="AlphaFoldDB" id="A0A9Q0L7V7"/>
<evidence type="ECO:0000313" key="2">
    <source>
        <dbReference type="EMBL" id="KAJ5068001.1"/>
    </source>
</evidence>
<keyword evidence="1" id="KW-0472">Membrane</keyword>
<evidence type="ECO:0000256" key="1">
    <source>
        <dbReference type="SAM" id="Phobius"/>
    </source>
</evidence>
<organism evidence="2 3">
    <name type="scientific">Anaeramoeba ignava</name>
    <name type="common">Anaerobic marine amoeba</name>
    <dbReference type="NCBI Taxonomy" id="1746090"/>
    <lineage>
        <taxon>Eukaryota</taxon>
        <taxon>Metamonada</taxon>
        <taxon>Anaeramoebidae</taxon>
        <taxon>Anaeramoeba</taxon>
    </lineage>
</organism>
<dbReference type="PANTHER" id="PTHR10468:SF0">
    <property type="entry name" value="ALPHA-1,3-MANNOSYL-GLYCOPROTEIN 2-BETA-N-ACETYLGLUCOSAMINYLTRANSFERASE"/>
    <property type="match status" value="1"/>
</dbReference>
<dbReference type="OrthoDB" id="6019616at2759"/>
<proteinExistence type="predicted"/>
<accession>A0A9Q0L7V7</accession>
<protein>
    <submittedName>
        <fullName evidence="2">Protein o-linked-mannose beta-12-n-acetylglucosaminyltransferase 1/alpha-13-mannosyl-glycoprotein 2-beta-n-acetylglucosaminyltransferase</fullName>
    </submittedName>
</protein>
<gene>
    <name evidence="2" type="ORF">M0811_12701</name>
</gene>
<dbReference type="EMBL" id="JAPDFW010000122">
    <property type="protein sequence ID" value="KAJ5068001.1"/>
    <property type="molecule type" value="Genomic_DNA"/>
</dbReference>
<comment type="caution">
    <text evidence="2">The sequence shown here is derived from an EMBL/GenBank/DDBJ whole genome shotgun (WGS) entry which is preliminary data.</text>
</comment>
<keyword evidence="1" id="KW-0812">Transmembrane</keyword>
<dbReference type="InterPro" id="IPR052261">
    <property type="entry name" value="Glycosyltransferase_13"/>
</dbReference>
<dbReference type="InterPro" id="IPR029044">
    <property type="entry name" value="Nucleotide-diphossugar_trans"/>
</dbReference>
<dbReference type="PANTHER" id="PTHR10468">
    <property type="entry name" value="PROTEIN O-LINKED-MANNOSE BETA-1,2-N-ACETYLGLUCOSAMINYLTRANSFERASE 1/ALPHA-1,3-MANNOSYL-GLYCOPROTEIN 2-BETA-N-ACETYLGLUCOSAMINYLTRANSFERASE"/>
    <property type="match status" value="1"/>
</dbReference>
<reference evidence="2" key="1">
    <citation type="submission" date="2022-10" db="EMBL/GenBank/DDBJ databases">
        <title>Novel sulphate-reducing endosymbionts in the free-living metamonad Anaeramoeba.</title>
        <authorList>
            <person name="Jerlstrom-Hultqvist J."/>
            <person name="Cepicka I."/>
            <person name="Gallot-Lavallee L."/>
            <person name="Salas-Leiva D."/>
            <person name="Curtis B.A."/>
            <person name="Zahonova K."/>
            <person name="Pipaliya S."/>
            <person name="Dacks J."/>
            <person name="Roger A.J."/>
        </authorList>
    </citation>
    <scope>NUCLEOTIDE SEQUENCE</scope>
    <source>
        <strain evidence="2">BMAN</strain>
    </source>
</reference>
<dbReference type="Gene3D" id="3.90.550.10">
    <property type="entry name" value="Spore Coat Polysaccharide Biosynthesis Protein SpsA, Chain A"/>
    <property type="match status" value="2"/>
</dbReference>
<evidence type="ECO:0000313" key="3">
    <source>
        <dbReference type="Proteomes" id="UP001149090"/>
    </source>
</evidence>
<feature type="transmembrane region" description="Helical" evidence="1">
    <location>
        <begin position="51"/>
        <end position="72"/>
    </location>
</feature>
<dbReference type="GO" id="GO:0005794">
    <property type="term" value="C:Golgi apparatus"/>
    <property type="evidence" value="ECO:0007669"/>
    <property type="project" value="TreeGrafter"/>
</dbReference>
<dbReference type="Proteomes" id="UP001149090">
    <property type="component" value="Unassembled WGS sequence"/>
</dbReference>
<dbReference type="SUPFAM" id="SSF53448">
    <property type="entry name" value="Nucleotide-diphospho-sugar transferases"/>
    <property type="match status" value="1"/>
</dbReference>
<keyword evidence="1" id="KW-1133">Transmembrane helix</keyword>
<dbReference type="GO" id="GO:0003827">
    <property type="term" value="F:alpha-1,3-mannosylglycoprotein 2-beta-N-acetylglucosaminyltransferase activity"/>
    <property type="evidence" value="ECO:0007669"/>
    <property type="project" value="TreeGrafter"/>
</dbReference>
<keyword evidence="3" id="KW-1185">Reference proteome</keyword>
<name>A0A9Q0L7V7_ANAIG</name>
<sequence>MNENDNENFRNRITSKTKEKEKEILIENDINFGDKTQKTFQIKNENKIKTLFKIFGIIIGIILGTILLSKIICFGLDKIEYNSAFNKLKSYKTKTRELLPILMPTYGREKYLNQVLNKLGNLTNLDQVMIIFSQDGNNEEIAKLIDNFIENHPKIPMHLHSDSVVVLEDDLLPSEDFIQYFIWVRENIFKPQNKFIHDPFAIPKETLPTTHSQMIDNAKTQEFKRFFVEENPENQKLNLDLFLDRIFTVNGFKKNSAKSSSPYELDFAHFTVWGWGCSAARWKLIKMGWTWFANWDIQLQLTRKSYQLFSLSPRISRVRNIGMQGINFNEKDGDPRWDTYISETPIDYEDQFPILNNKICNTD</sequence>